<organism evidence="1 2">
    <name type="scientific">Paspalum notatum var. saurae</name>
    <dbReference type="NCBI Taxonomy" id="547442"/>
    <lineage>
        <taxon>Eukaryota</taxon>
        <taxon>Viridiplantae</taxon>
        <taxon>Streptophyta</taxon>
        <taxon>Embryophyta</taxon>
        <taxon>Tracheophyta</taxon>
        <taxon>Spermatophyta</taxon>
        <taxon>Magnoliopsida</taxon>
        <taxon>Liliopsida</taxon>
        <taxon>Poales</taxon>
        <taxon>Poaceae</taxon>
        <taxon>PACMAD clade</taxon>
        <taxon>Panicoideae</taxon>
        <taxon>Andropogonodae</taxon>
        <taxon>Paspaleae</taxon>
        <taxon>Paspalinae</taxon>
        <taxon>Paspalum</taxon>
    </lineage>
</organism>
<gene>
    <name evidence="1" type="ORF">U9M48_022542</name>
</gene>
<keyword evidence="2" id="KW-1185">Reference proteome</keyword>
<evidence type="ECO:0000313" key="1">
    <source>
        <dbReference type="EMBL" id="WVZ74348.1"/>
    </source>
</evidence>
<name>A0AAQ3TIG6_PASNO</name>
<accession>A0AAQ3TIG6</accession>
<evidence type="ECO:0000313" key="2">
    <source>
        <dbReference type="Proteomes" id="UP001341281"/>
    </source>
</evidence>
<sequence>MKYDIPLLDYDTRFSLWQVKMRAILSQADLDDALDKFGNKASTSWSDEEKRRDRKALARCMLSNAGLNRRFWAEAASIACYLINRSPRIAIDKKTPIESLELLSASFLVIKLVLKVINCGIHKLKRLCLVEMLSLMKLLCYPTTLSSDAPVERQQKTSVQVEHFIDVDNTPENDTVAVQDAQILDNSPIVDDSSFVEHSSPVVQPPQHSVAASRAIGARKPVRRLIEECNIAYALSVAKKLKVIQNLLIIPRLLLRRLQQLDDRYAR</sequence>
<protein>
    <submittedName>
        <fullName evidence="1">Uncharacterized protein</fullName>
    </submittedName>
</protein>
<dbReference type="AlphaFoldDB" id="A0AAQ3TIG6"/>
<dbReference type="EMBL" id="CP144749">
    <property type="protein sequence ID" value="WVZ74348.1"/>
    <property type="molecule type" value="Genomic_DNA"/>
</dbReference>
<reference evidence="1 2" key="1">
    <citation type="submission" date="2024-02" db="EMBL/GenBank/DDBJ databases">
        <title>High-quality chromosome-scale genome assembly of Pensacola bahiagrass (Paspalum notatum Flugge var. saurae).</title>
        <authorList>
            <person name="Vega J.M."/>
            <person name="Podio M."/>
            <person name="Orjuela J."/>
            <person name="Siena L.A."/>
            <person name="Pessino S.C."/>
            <person name="Combes M.C."/>
            <person name="Mariac C."/>
            <person name="Albertini E."/>
            <person name="Pupilli F."/>
            <person name="Ortiz J.P.A."/>
            <person name="Leblanc O."/>
        </authorList>
    </citation>
    <scope>NUCLEOTIDE SEQUENCE [LARGE SCALE GENOMIC DNA]</scope>
    <source>
        <strain evidence="1">R1</strain>
        <tissue evidence="1">Leaf</tissue>
    </source>
</reference>
<proteinExistence type="predicted"/>
<dbReference type="Proteomes" id="UP001341281">
    <property type="component" value="Chromosome 05"/>
</dbReference>